<accession>A0ABW0LAU1</accession>
<dbReference type="RefSeq" id="WP_379784929.1">
    <property type="nucleotide sequence ID" value="NZ_JBHSMU010000015.1"/>
</dbReference>
<comment type="caution">
    <text evidence="2">The sequence shown here is derived from an EMBL/GenBank/DDBJ whole genome shotgun (WGS) entry which is preliminary data.</text>
</comment>
<evidence type="ECO:0000256" key="1">
    <source>
        <dbReference type="SAM" id="MobiDB-lite"/>
    </source>
</evidence>
<evidence type="ECO:0000313" key="2">
    <source>
        <dbReference type="EMBL" id="MFC5461476.1"/>
    </source>
</evidence>
<reference evidence="3" key="1">
    <citation type="journal article" date="2019" name="Int. J. Syst. Evol. Microbiol.">
        <title>The Global Catalogue of Microorganisms (GCM) 10K type strain sequencing project: providing services to taxonomists for standard genome sequencing and annotation.</title>
        <authorList>
            <consortium name="The Broad Institute Genomics Platform"/>
            <consortium name="The Broad Institute Genome Sequencing Center for Infectious Disease"/>
            <person name="Wu L."/>
            <person name="Ma J."/>
        </authorList>
    </citation>
    <scope>NUCLEOTIDE SEQUENCE [LARGE SCALE GENOMIC DNA]</scope>
    <source>
        <strain evidence="3">KACC 12649</strain>
    </source>
</reference>
<organism evidence="2 3">
    <name type="scientific">Massilia niabensis</name>
    <dbReference type="NCBI Taxonomy" id="544910"/>
    <lineage>
        <taxon>Bacteria</taxon>
        <taxon>Pseudomonadati</taxon>
        <taxon>Pseudomonadota</taxon>
        <taxon>Betaproteobacteria</taxon>
        <taxon>Burkholderiales</taxon>
        <taxon>Oxalobacteraceae</taxon>
        <taxon>Telluria group</taxon>
        <taxon>Massilia</taxon>
    </lineage>
</organism>
<dbReference type="Proteomes" id="UP001596050">
    <property type="component" value="Unassembled WGS sequence"/>
</dbReference>
<gene>
    <name evidence="2" type="ORF">ACFPN5_16825</name>
</gene>
<evidence type="ECO:0000313" key="3">
    <source>
        <dbReference type="Proteomes" id="UP001596050"/>
    </source>
</evidence>
<feature type="region of interest" description="Disordered" evidence="1">
    <location>
        <begin position="83"/>
        <end position="127"/>
    </location>
</feature>
<dbReference type="EMBL" id="JBHSMU010000015">
    <property type="protein sequence ID" value="MFC5461476.1"/>
    <property type="molecule type" value="Genomic_DNA"/>
</dbReference>
<feature type="region of interest" description="Disordered" evidence="1">
    <location>
        <begin position="1"/>
        <end position="43"/>
    </location>
</feature>
<protein>
    <submittedName>
        <fullName evidence="2">Uncharacterized protein</fullName>
    </submittedName>
</protein>
<proteinExistence type="predicted"/>
<sequence length="188" mass="18932">MDDLTKKRPSKPGRQRATLPDGPVAADTHAAAPGTVDGHVPDAALKPTAEGAATLANAASAAPAPPQAGATLTAQLVRGSGATARNDATLPAKATSPAAGGASLRSAPEIVQPPARKKGSVKPVKDSFAVPKDDHATLAALKDACRANGVPAKKNQLLRVAIGLLREVEPARLAQLVAALPPTARKKK</sequence>
<keyword evidence="3" id="KW-1185">Reference proteome</keyword>
<name>A0ABW0LAU1_9BURK</name>